<sequence>MSETLKLNNKPRLKVVIAGKKTLFWIKRLPAGDKKGFLKIKVQVEYIAATDDIDNPKKRYYAKKNNRCRR</sequence>
<reference evidence="1 2" key="1">
    <citation type="submission" date="2020-05" db="EMBL/GenBank/DDBJ databases">
        <title>Horizontal transmission and recombination maintain forever young bacterial symbiont genomes.</title>
        <authorList>
            <person name="Russell S.L."/>
            <person name="Pepper-Tunick E."/>
            <person name="Svedberg J."/>
            <person name="Byrne A."/>
            <person name="Ruelas Castillo J."/>
            <person name="Vollmers C."/>
            <person name="Beinart R.A."/>
            <person name="Corbett-Detig R."/>
        </authorList>
    </citation>
    <scope>NUCLEOTIDE SEQUENCE [LARGE SCALE GENOMIC DNA]</scope>
    <source>
        <strain evidence="1">455</strain>
    </source>
</reference>
<comment type="caution">
    <text evidence="1">The sequence shown here is derived from an EMBL/GenBank/DDBJ whole genome shotgun (WGS) entry which is preliminary data.</text>
</comment>
<dbReference type="Proteomes" id="UP000568751">
    <property type="component" value="Unassembled WGS sequence"/>
</dbReference>
<organism evidence="1 2">
    <name type="scientific">Candidatus Thiodubiliella endoseptemdiera</name>
    <dbReference type="NCBI Taxonomy" id="2738886"/>
    <lineage>
        <taxon>Bacteria</taxon>
        <taxon>Pseudomonadati</taxon>
        <taxon>Pseudomonadota</taxon>
        <taxon>Gammaproteobacteria</taxon>
        <taxon>Candidatus Pseudothioglobaceae</taxon>
        <taxon>Candidatus Thiodubiliella</taxon>
    </lineage>
</organism>
<gene>
    <name evidence="1" type="ORF">H0A76_00010</name>
</gene>
<name>A0A853F3M6_9GAMM</name>
<protein>
    <submittedName>
        <fullName evidence="1">Uncharacterized protein</fullName>
    </submittedName>
</protein>
<dbReference type="AlphaFoldDB" id="A0A853F3M6"/>
<accession>A0A853F3M6</accession>
<evidence type="ECO:0000313" key="2">
    <source>
        <dbReference type="Proteomes" id="UP000568751"/>
    </source>
</evidence>
<proteinExistence type="predicted"/>
<dbReference type="EMBL" id="JACCHT010000001">
    <property type="protein sequence ID" value="NYT26425.1"/>
    <property type="molecule type" value="Genomic_DNA"/>
</dbReference>
<evidence type="ECO:0000313" key="1">
    <source>
        <dbReference type="EMBL" id="NYT26425.1"/>
    </source>
</evidence>